<accession>A0A9D2NQS3</accession>
<comment type="caution">
    <text evidence="1">The sequence shown here is derived from an EMBL/GenBank/DDBJ whole genome shotgun (WGS) entry which is preliminary data.</text>
</comment>
<dbReference type="Proteomes" id="UP000823890">
    <property type="component" value="Unassembled WGS sequence"/>
</dbReference>
<dbReference type="SUPFAM" id="SSF81301">
    <property type="entry name" value="Nucleotidyltransferase"/>
    <property type="match status" value="1"/>
</dbReference>
<proteinExistence type="predicted"/>
<evidence type="ECO:0000313" key="1">
    <source>
        <dbReference type="EMBL" id="HJC34998.1"/>
    </source>
</evidence>
<reference evidence="1" key="1">
    <citation type="journal article" date="2021" name="PeerJ">
        <title>Extensive microbial diversity within the chicken gut microbiome revealed by metagenomics and culture.</title>
        <authorList>
            <person name="Gilroy R."/>
            <person name="Ravi A."/>
            <person name="Getino M."/>
            <person name="Pursley I."/>
            <person name="Horton D.L."/>
            <person name="Alikhan N.F."/>
            <person name="Baker D."/>
            <person name="Gharbi K."/>
            <person name="Hall N."/>
            <person name="Watson M."/>
            <person name="Adriaenssens E.M."/>
            <person name="Foster-Nyarko E."/>
            <person name="Jarju S."/>
            <person name="Secka A."/>
            <person name="Antonio M."/>
            <person name="Oren A."/>
            <person name="Chaudhuri R.R."/>
            <person name="La Ragione R."/>
            <person name="Hildebrand F."/>
            <person name="Pallen M.J."/>
        </authorList>
    </citation>
    <scope>NUCLEOTIDE SEQUENCE</scope>
    <source>
        <strain evidence="1">ChiW19-954</strain>
    </source>
</reference>
<dbReference type="Gene3D" id="1.10.287.860">
    <property type="entry name" value="Nucleotidyltransferase"/>
    <property type="match status" value="1"/>
</dbReference>
<reference evidence="1" key="2">
    <citation type="submission" date="2021-04" db="EMBL/GenBank/DDBJ databases">
        <authorList>
            <person name="Gilroy R."/>
        </authorList>
    </citation>
    <scope>NUCLEOTIDE SEQUENCE</scope>
    <source>
        <strain evidence="1">ChiW19-954</strain>
    </source>
</reference>
<dbReference type="AlphaFoldDB" id="A0A9D2NQS3"/>
<dbReference type="InterPro" id="IPR043519">
    <property type="entry name" value="NT_sf"/>
</dbReference>
<dbReference type="EMBL" id="DWWO01000129">
    <property type="protein sequence ID" value="HJC34998.1"/>
    <property type="molecule type" value="Genomic_DNA"/>
</dbReference>
<gene>
    <name evidence="1" type="ORF">H9758_10490</name>
</gene>
<evidence type="ECO:0000313" key="2">
    <source>
        <dbReference type="Proteomes" id="UP000823890"/>
    </source>
</evidence>
<sequence>MYLVKKCILAQDDIRLIKEKDYIMMAMDFWASLEHKLRYKKEMDMQVREEIAGSLQNAADTCYELDRNMELIRNRIQENH</sequence>
<name>A0A9D2NQS3_9FIRM</name>
<protein>
    <submittedName>
        <fullName evidence="1">Uncharacterized protein</fullName>
    </submittedName>
</protein>
<organism evidence="1 2">
    <name type="scientific">Candidatus Mediterraneibacter faecipullorum</name>
    <dbReference type="NCBI Taxonomy" id="2838670"/>
    <lineage>
        <taxon>Bacteria</taxon>
        <taxon>Bacillati</taxon>
        <taxon>Bacillota</taxon>
        <taxon>Clostridia</taxon>
        <taxon>Lachnospirales</taxon>
        <taxon>Lachnospiraceae</taxon>
        <taxon>Mediterraneibacter</taxon>
    </lineage>
</organism>